<dbReference type="InterPro" id="IPR016484">
    <property type="entry name" value="GTPase_Der"/>
</dbReference>
<evidence type="ECO:0000256" key="7">
    <source>
        <dbReference type="ARBA" id="ARBA00032345"/>
    </source>
</evidence>
<evidence type="ECO:0000256" key="10">
    <source>
        <dbReference type="RuleBase" id="RU004481"/>
    </source>
</evidence>
<dbReference type="SUPFAM" id="SSF52540">
    <property type="entry name" value="P-loop containing nucleoside triphosphate hydrolases"/>
    <property type="match status" value="2"/>
</dbReference>
<gene>
    <name evidence="8 13" type="primary">der</name>
    <name evidence="13" type="ORF">ABCS64_05645</name>
</gene>
<keyword evidence="13" id="KW-0378">Hydrolase</keyword>
<dbReference type="Gene3D" id="3.30.300.20">
    <property type="match status" value="1"/>
</dbReference>
<evidence type="ECO:0000256" key="4">
    <source>
        <dbReference type="ARBA" id="ARBA00022737"/>
    </source>
</evidence>
<comment type="similarity">
    <text evidence="1 8 9 10">Belongs to the TRAFAC class TrmE-Era-EngA-EngB-Septin-like GTPase superfamily. EngA (Der) GTPase family.</text>
</comment>
<evidence type="ECO:0000259" key="12">
    <source>
        <dbReference type="PROSITE" id="PS51712"/>
    </source>
</evidence>
<evidence type="ECO:0000256" key="6">
    <source>
        <dbReference type="ARBA" id="ARBA00023134"/>
    </source>
</evidence>
<evidence type="ECO:0000256" key="1">
    <source>
        <dbReference type="ARBA" id="ARBA00008279"/>
    </source>
</evidence>
<feature type="binding site" evidence="8">
    <location>
        <begin position="56"/>
        <end position="60"/>
    </location>
    <ligand>
        <name>GTP</name>
        <dbReference type="ChEBI" id="CHEBI:37565"/>
        <label>1</label>
    </ligand>
</feature>
<dbReference type="InterPro" id="IPR015946">
    <property type="entry name" value="KH_dom-like_a/b"/>
</dbReference>
<dbReference type="NCBIfam" id="TIGR03594">
    <property type="entry name" value="GTPase_EngA"/>
    <property type="match status" value="1"/>
</dbReference>
<evidence type="ECO:0000256" key="11">
    <source>
        <dbReference type="SAM" id="MobiDB-lite"/>
    </source>
</evidence>
<dbReference type="NCBIfam" id="TIGR00231">
    <property type="entry name" value="small_GTP"/>
    <property type="match status" value="2"/>
</dbReference>
<dbReference type="InterPro" id="IPR005225">
    <property type="entry name" value="Small_GTP-bd"/>
</dbReference>
<sequence>MKPTLVLVGRPNVGKSTLFNRLTRTRDALVADMPGLTRDRHYGHGKLGDRPYLVVDTGGFEPLAKDGILHEMARQTEQAVAEADAIVFMVDGRAGITPQDKEIAKKLRRNPRPVVVAVNKAEGMERGVAAAEFHTLGLGEPLAISAAHGDGVRALLEQALAHFPEEEAAEAEDERAASLKVAIVGRPNVGKSTMINALLGEERMIAFDQPGTTRDAIGVDFERGGRRYMLIDTAGLRRKGRVFEAIEKFSVIKTLQSIEGANVVVLVLDARQDISDQDAHIAGFVIESGRALVIAVNKWDGLDAYRRSQIKSALEARLRFLDFADFHYVSALKGLGLNLVFRSVDAAYRAATADLSTPRLTRVLIDAAARQTPPRNGIFRPKLRYAHQGGRNPPVIVIHGNALDKLSDAYSRYLERAFRDAFRLKGTPLRIQYNTSDNPFAERKPAERSRRRPRGEAARGAVGRQGAPKTDSAKAGKVVKVAAKAVSGESGKFAKSPESGIGKPRRAHR</sequence>
<feature type="domain" description="EngA-type G" evidence="12">
    <location>
        <begin position="179"/>
        <end position="352"/>
    </location>
</feature>
<keyword evidence="4 10" id="KW-0677">Repeat</keyword>
<dbReference type="CDD" id="cd01895">
    <property type="entry name" value="EngA2"/>
    <property type="match status" value="1"/>
</dbReference>
<dbReference type="InterPro" id="IPR032859">
    <property type="entry name" value="KH_dom-like"/>
</dbReference>
<keyword evidence="3 8" id="KW-0690">Ribosome biogenesis</keyword>
<evidence type="ECO:0000313" key="14">
    <source>
        <dbReference type="Proteomes" id="UP001574673"/>
    </source>
</evidence>
<feature type="domain" description="EngA-type G" evidence="12">
    <location>
        <begin position="3"/>
        <end position="167"/>
    </location>
</feature>
<dbReference type="HAMAP" id="MF_00195">
    <property type="entry name" value="GTPase_Der"/>
    <property type="match status" value="1"/>
</dbReference>
<dbReference type="RefSeq" id="WP_418890921.1">
    <property type="nucleotide sequence ID" value="NZ_JBEUWX010000002.1"/>
</dbReference>
<feature type="binding site" evidence="8">
    <location>
        <begin position="185"/>
        <end position="192"/>
    </location>
    <ligand>
        <name>GTP</name>
        <dbReference type="ChEBI" id="CHEBI:37565"/>
        <label>2</label>
    </ligand>
</feature>
<dbReference type="Proteomes" id="UP001574673">
    <property type="component" value="Unassembled WGS sequence"/>
</dbReference>
<feature type="binding site" evidence="8">
    <location>
        <begin position="297"/>
        <end position="300"/>
    </location>
    <ligand>
        <name>GTP</name>
        <dbReference type="ChEBI" id="CHEBI:37565"/>
        <label>2</label>
    </ligand>
</feature>
<dbReference type="Pfam" id="PF01926">
    <property type="entry name" value="MMR_HSR1"/>
    <property type="match status" value="2"/>
</dbReference>
<proteinExistence type="inferred from homology"/>
<feature type="compositionally biased region" description="Low complexity" evidence="11">
    <location>
        <begin position="458"/>
        <end position="486"/>
    </location>
</feature>
<dbReference type="Pfam" id="PF14714">
    <property type="entry name" value="KH_dom-like"/>
    <property type="match status" value="1"/>
</dbReference>
<dbReference type="PANTHER" id="PTHR43834:SF6">
    <property type="entry name" value="GTPASE DER"/>
    <property type="match status" value="1"/>
</dbReference>
<evidence type="ECO:0000256" key="3">
    <source>
        <dbReference type="ARBA" id="ARBA00022517"/>
    </source>
</evidence>
<protein>
    <recommendedName>
        <fullName evidence="2 8">GTPase Der</fullName>
    </recommendedName>
    <alternativeName>
        <fullName evidence="7 8">GTP-binding protein EngA</fullName>
    </alternativeName>
</protein>
<comment type="subunit">
    <text evidence="8">Associates with the 50S ribosomal subunit.</text>
</comment>
<comment type="caution">
    <text evidence="13">The sequence shown here is derived from an EMBL/GenBank/DDBJ whole genome shotgun (WGS) entry which is preliminary data.</text>
</comment>
<evidence type="ECO:0000256" key="8">
    <source>
        <dbReference type="HAMAP-Rule" id="MF_00195"/>
    </source>
</evidence>
<dbReference type="PROSITE" id="PS51712">
    <property type="entry name" value="G_ENGA"/>
    <property type="match status" value="2"/>
</dbReference>
<keyword evidence="6 8" id="KW-0342">GTP-binding</keyword>
<evidence type="ECO:0000313" key="13">
    <source>
        <dbReference type="EMBL" id="MFA9949816.1"/>
    </source>
</evidence>
<feature type="binding site" evidence="8">
    <location>
        <begin position="232"/>
        <end position="236"/>
    </location>
    <ligand>
        <name>GTP</name>
        <dbReference type="ChEBI" id="CHEBI:37565"/>
        <label>2</label>
    </ligand>
</feature>
<dbReference type="PIRSF" id="PIRSF006485">
    <property type="entry name" value="GTP-binding_EngA"/>
    <property type="match status" value="1"/>
</dbReference>
<evidence type="ECO:0000256" key="9">
    <source>
        <dbReference type="PROSITE-ProRule" id="PRU01049"/>
    </source>
</evidence>
<dbReference type="InterPro" id="IPR027417">
    <property type="entry name" value="P-loop_NTPase"/>
</dbReference>
<dbReference type="Gene3D" id="3.40.50.300">
    <property type="entry name" value="P-loop containing nucleotide triphosphate hydrolases"/>
    <property type="match status" value="2"/>
</dbReference>
<feature type="binding site" evidence="8">
    <location>
        <begin position="9"/>
        <end position="16"/>
    </location>
    <ligand>
        <name>GTP</name>
        <dbReference type="ChEBI" id="CHEBI:37565"/>
        <label>1</label>
    </ligand>
</feature>
<dbReference type="InterPro" id="IPR031166">
    <property type="entry name" value="G_ENGA"/>
</dbReference>
<comment type="function">
    <text evidence="8 10">GTPase that plays an essential role in the late steps of ribosome biogenesis.</text>
</comment>
<feature type="binding site" evidence="8">
    <location>
        <begin position="119"/>
        <end position="122"/>
    </location>
    <ligand>
        <name>GTP</name>
        <dbReference type="ChEBI" id="CHEBI:37565"/>
        <label>1</label>
    </ligand>
</feature>
<dbReference type="InterPro" id="IPR006073">
    <property type="entry name" value="GTP-bd"/>
</dbReference>
<dbReference type="PANTHER" id="PTHR43834">
    <property type="entry name" value="GTPASE DER"/>
    <property type="match status" value="1"/>
</dbReference>
<dbReference type="GO" id="GO:0016787">
    <property type="term" value="F:hydrolase activity"/>
    <property type="evidence" value="ECO:0007669"/>
    <property type="project" value="UniProtKB-KW"/>
</dbReference>
<reference evidence="14" key="1">
    <citation type="submission" date="2024-06" db="EMBL/GenBank/DDBJ databases">
        <title>Radixoralia hellwigii gen. nov., sp nov., isolated from a root canal in the human oral cavity.</title>
        <authorList>
            <person name="Bartsch S."/>
            <person name="Wittmer A."/>
            <person name="Schulz A.-K."/>
            <person name="Neumann-Schaal M."/>
            <person name="Wolf J."/>
            <person name="Gronow S."/>
            <person name="Tennert C."/>
            <person name="Haecker G."/>
            <person name="Cieplik F."/>
            <person name="Al-Ahmad A."/>
        </authorList>
    </citation>
    <scope>NUCLEOTIDE SEQUENCE [LARGE SCALE GENOMIC DNA]</scope>
    <source>
        <strain evidence="14">Wk13</strain>
    </source>
</reference>
<keyword evidence="14" id="KW-1185">Reference proteome</keyword>
<dbReference type="CDD" id="cd01894">
    <property type="entry name" value="EngA1"/>
    <property type="match status" value="1"/>
</dbReference>
<evidence type="ECO:0000256" key="5">
    <source>
        <dbReference type="ARBA" id="ARBA00022741"/>
    </source>
</evidence>
<dbReference type="EMBL" id="JBEUWX010000002">
    <property type="protein sequence ID" value="MFA9949816.1"/>
    <property type="molecule type" value="Genomic_DNA"/>
</dbReference>
<evidence type="ECO:0000256" key="2">
    <source>
        <dbReference type="ARBA" id="ARBA00020953"/>
    </source>
</evidence>
<feature type="region of interest" description="Disordered" evidence="11">
    <location>
        <begin position="433"/>
        <end position="509"/>
    </location>
</feature>
<keyword evidence="5 8" id="KW-0547">Nucleotide-binding</keyword>
<name>A0ABV4UEN2_9RHOO</name>
<organism evidence="13 14">
    <name type="scientific">Dentiradicibacter hellwigii</name>
    <dbReference type="NCBI Taxonomy" id="3149053"/>
    <lineage>
        <taxon>Bacteria</taxon>
        <taxon>Pseudomonadati</taxon>
        <taxon>Pseudomonadota</taxon>
        <taxon>Betaproteobacteria</taxon>
        <taxon>Rhodocyclales</taxon>
        <taxon>Rhodocyclaceae</taxon>
        <taxon>Dentiradicibacter</taxon>
    </lineage>
</organism>
<dbReference type="PRINTS" id="PR00326">
    <property type="entry name" value="GTP1OBG"/>
</dbReference>
<accession>A0ABV4UEN2</accession>